<name>A0A8J2K7C9_9HEXA</name>
<dbReference type="EMBL" id="CAJVCH010080970">
    <property type="protein sequence ID" value="CAG7721599.1"/>
    <property type="molecule type" value="Genomic_DNA"/>
</dbReference>
<reference evidence="2" key="1">
    <citation type="submission" date="2021-06" db="EMBL/GenBank/DDBJ databases">
        <authorList>
            <person name="Hodson N. C."/>
            <person name="Mongue J. A."/>
            <person name="Jaron S. K."/>
        </authorList>
    </citation>
    <scope>NUCLEOTIDE SEQUENCE</scope>
</reference>
<dbReference type="PANTHER" id="PTHR23324:SF83">
    <property type="entry name" value="SEC14-LIKE PROTEIN 2"/>
    <property type="match status" value="1"/>
</dbReference>
<dbReference type="InterPro" id="IPR051064">
    <property type="entry name" value="SEC14/CRAL-TRIO_domain"/>
</dbReference>
<organism evidence="2 3">
    <name type="scientific">Allacma fusca</name>
    <dbReference type="NCBI Taxonomy" id="39272"/>
    <lineage>
        <taxon>Eukaryota</taxon>
        <taxon>Metazoa</taxon>
        <taxon>Ecdysozoa</taxon>
        <taxon>Arthropoda</taxon>
        <taxon>Hexapoda</taxon>
        <taxon>Collembola</taxon>
        <taxon>Symphypleona</taxon>
        <taxon>Sminthuridae</taxon>
        <taxon>Allacma</taxon>
    </lineage>
</organism>
<dbReference type="InterPro" id="IPR001251">
    <property type="entry name" value="CRAL-TRIO_dom"/>
</dbReference>
<dbReference type="OrthoDB" id="1434354at2759"/>
<keyword evidence="3" id="KW-1185">Reference proteome</keyword>
<accession>A0A8J2K7C9</accession>
<dbReference type="AlphaFoldDB" id="A0A8J2K7C9"/>
<dbReference type="PROSITE" id="PS50191">
    <property type="entry name" value="CRAL_TRIO"/>
    <property type="match status" value="1"/>
</dbReference>
<dbReference type="Proteomes" id="UP000708208">
    <property type="component" value="Unassembled WGS sequence"/>
</dbReference>
<evidence type="ECO:0000313" key="2">
    <source>
        <dbReference type="EMBL" id="CAG7721599.1"/>
    </source>
</evidence>
<gene>
    <name evidence="2" type="ORF">AFUS01_LOCUS10804</name>
</gene>
<evidence type="ECO:0000313" key="3">
    <source>
        <dbReference type="Proteomes" id="UP000708208"/>
    </source>
</evidence>
<dbReference type="PANTHER" id="PTHR23324">
    <property type="entry name" value="SEC14 RELATED PROTEIN"/>
    <property type="match status" value="1"/>
</dbReference>
<protein>
    <recommendedName>
        <fullName evidence="1">CRAL-TRIO domain-containing protein</fullName>
    </recommendedName>
</protein>
<feature type="domain" description="CRAL-TRIO" evidence="1">
    <location>
        <begin position="59"/>
        <end position="234"/>
    </location>
</feature>
<proteinExistence type="predicted"/>
<sequence>MEIIPVTEVHFQESQASNHNITEKLFKKLGTYVRNSPGFQKYSAQELRNLTIELESWEEPEELTKKFPYYFAGYDSNDWPVWIAEVGKFNIRRAVELGNEELLVKYTFKAIYRIIKTIHDKDSPEEEIRFGAFILDYDGFDWYQINHAETVNFMLRVLRDYKEVIEEFLGYCMLINVSHPAQVLINLVRPILGRMLERVDVFGTNKVKWIPALRRKFPENILPRWYGGNLTFKPIQVHG</sequence>
<comment type="caution">
    <text evidence="2">The sequence shown here is derived from an EMBL/GenBank/DDBJ whole genome shotgun (WGS) entry which is preliminary data.</text>
</comment>
<evidence type="ECO:0000259" key="1">
    <source>
        <dbReference type="PROSITE" id="PS50191"/>
    </source>
</evidence>
<dbReference type="GO" id="GO:0005737">
    <property type="term" value="C:cytoplasm"/>
    <property type="evidence" value="ECO:0007669"/>
    <property type="project" value="TreeGrafter"/>
</dbReference>
<dbReference type="Pfam" id="PF00650">
    <property type="entry name" value="CRAL_TRIO"/>
    <property type="match status" value="1"/>
</dbReference>